<feature type="compositionally biased region" description="Gly residues" evidence="2">
    <location>
        <begin position="1030"/>
        <end position="1039"/>
    </location>
</feature>
<feature type="region of interest" description="Disordered" evidence="2">
    <location>
        <begin position="1022"/>
        <end position="1103"/>
    </location>
</feature>
<feature type="region of interest" description="Disordered" evidence="2">
    <location>
        <begin position="586"/>
        <end position="716"/>
    </location>
</feature>
<dbReference type="GO" id="GO:0003676">
    <property type="term" value="F:nucleic acid binding"/>
    <property type="evidence" value="ECO:0007669"/>
    <property type="project" value="InterPro"/>
</dbReference>
<reference evidence="4 5" key="1">
    <citation type="submission" date="2020-02" db="EMBL/GenBank/DDBJ databases">
        <authorList>
            <person name="Ferguson B K."/>
        </authorList>
    </citation>
    <scope>NUCLEOTIDE SEQUENCE [LARGE SCALE GENOMIC DNA]</scope>
</reference>
<dbReference type="InterPro" id="IPR036691">
    <property type="entry name" value="Endo/exonu/phosph_ase_sf"/>
</dbReference>
<dbReference type="GO" id="GO:0003824">
    <property type="term" value="F:catalytic activity"/>
    <property type="evidence" value="ECO:0007669"/>
    <property type="project" value="InterPro"/>
</dbReference>
<organism evidence="4 5">
    <name type="scientific">Trichogramma brassicae</name>
    <dbReference type="NCBI Taxonomy" id="86971"/>
    <lineage>
        <taxon>Eukaryota</taxon>
        <taxon>Metazoa</taxon>
        <taxon>Ecdysozoa</taxon>
        <taxon>Arthropoda</taxon>
        <taxon>Hexapoda</taxon>
        <taxon>Insecta</taxon>
        <taxon>Pterygota</taxon>
        <taxon>Neoptera</taxon>
        <taxon>Endopterygota</taxon>
        <taxon>Hymenoptera</taxon>
        <taxon>Apocrita</taxon>
        <taxon>Proctotrupomorpha</taxon>
        <taxon>Chalcidoidea</taxon>
        <taxon>Trichogrammatidae</taxon>
        <taxon>Trichogramma</taxon>
    </lineage>
</organism>
<dbReference type="PANTHER" id="PTHR38681">
    <property type="entry name" value="RETROVIRUS-RELATED POL POLYPROTEIN FROM TRANSPOSON 412-LIKE PROTEIN-RELATED"/>
    <property type="match status" value="1"/>
</dbReference>
<dbReference type="OrthoDB" id="7699172at2759"/>
<feature type="compositionally biased region" description="Basic and acidic residues" evidence="2">
    <location>
        <begin position="660"/>
        <end position="673"/>
    </location>
</feature>
<dbReference type="InterPro" id="IPR005135">
    <property type="entry name" value="Endo/exonuclease/phosphatase"/>
</dbReference>
<name>A0A6H5IQG4_9HYME</name>
<evidence type="ECO:0000256" key="1">
    <source>
        <dbReference type="PROSITE-ProRule" id="PRU00047"/>
    </source>
</evidence>
<dbReference type="PANTHER" id="PTHR38681:SF1">
    <property type="entry name" value="RETROVIRUS-RELATED POL POLYPROTEIN FROM TRANSPOSON 412-LIKE PROTEIN"/>
    <property type="match status" value="1"/>
</dbReference>
<feature type="compositionally biased region" description="Polar residues" evidence="2">
    <location>
        <begin position="684"/>
        <end position="696"/>
    </location>
</feature>
<keyword evidence="1" id="KW-0862">Zinc</keyword>
<feature type="compositionally biased region" description="Low complexity" evidence="2">
    <location>
        <begin position="141"/>
        <end position="150"/>
    </location>
</feature>
<dbReference type="InterPro" id="IPR001878">
    <property type="entry name" value="Znf_CCHC"/>
</dbReference>
<dbReference type="Gene3D" id="4.10.60.10">
    <property type="entry name" value="Zinc finger, CCHC-type"/>
    <property type="match status" value="1"/>
</dbReference>
<dbReference type="Proteomes" id="UP000479190">
    <property type="component" value="Unassembled WGS sequence"/>
</dbReference>
<feature type="compositionally biased region" description="Polar residues" evidence="2">
    <location>
        <begin position="590"/>
        <end position="607"/>
    </location>
</feature>
<dbReference type="GO" id="GO:0008270">
    <property type="term" value="F:zinc ion binding"/>
    <property type="evidence" value="ECO:0007669"/>
    <property type="project" value="UniProtKB-KW"/>
</dbReference>
<proteinExistence type="predicted"/>
<feature type="region of interest" description="Disordered" evidence="2">
    <location>
        <begin position="141"/>
        <end position="161"/>
    </location>
</feature>
<dbReference type="SUPFAM" id="SSF57756">
    <property type="entry name" value="Retrovirus zinc finger-like domains"/>
    <property type="match status" value="1"/>
</dbReference>
<gene>
    <name evidence="4" type="ORF">TBRA_LOCUS9648</name>
</gene>
<protein>
    <recommendedName>
        <fullName evidence="3">CCHC-type domain-containing protein</fullName>
    </recommendedName>
</protein>
<sequence length="1103" mass="121025">MSNGDETKVKEDPLLNESIMTEDGCDAREVETRLLARMKDYEDVVASLRDQLGIVADAMVKLQLHLTSHSVQQTQTPLASTTASSSSVSTTSSASVTSNSTITTSVSSPGDTSMAPSNYPFKFQFSPGTRPFSQTLFEAAHTSSAHTNTTGSPHSNVPISSAGFTQTPAAALYSSECFRYRPVEVPTFWHHDPASWFELLEDLDASPAEIIFGTTLRLPGEFFSDESAEESRKDFTSEFRAHMQQVKPVLTDCHQETRPFVHKDLDQCSHVFLRAPPIKKALDSPYMGPFKVLHRPSPHFMIIKMTNKKGLEERKTVSTLRVKPAFGTFDDIDLLIRENDPCDSNVEEDIECDHTYDVPEIFDDLPESSNRDSLWSFSSSRVGDEAIETTSRSSVDERRYNFQRTNEVAAVFSTTADGLQCSCVSEARAARRRVVTTDTTDLPAMYAENSPLMAAAQQTAVPAGLLDMEALCQNRDLVKTPMLSWLSGGKGKKTTSNRPTEENTVAAITKKILEAPRQGKVKDARLPSAEEFATGTYEDKLVRVEELILGLANFLQTKGNVHQPISLYTGCLERAIIALRLAGRPELPGSVTSETTLTPTASSAVSDQNRKGRKRPASSPGTNRTPKRSSGSACPTRSDAKTIVDKVQNDNNITVENDFVEVKRRRDRRRETPTQRQTTARAGQNPQMATTASCDSTETRRNSSQDYQRGRRNVRRYSAETLRGPIAPGHSRKECQVHQTQSVRSPELEAALGDTASASALRHTTSIEIKDLDECATKEGIRDALRTQLGRPDLDLDAVRSLRKAYAGTLTAVVALPDDLAAQAIKLGHIRIGWVSCRIRSRVERLRCFRCWSPGHVAARGRGPDRTGLCYRCAKEGHQAKDCKARPTCVFCQGQGPDDHTSAGPSCPRAVETLQAPWSTEWGSERTTRRGMALLDALAPLEVALLNTGDTPTFVGEQGRSIIDLTFASDELVPRVATWQVGGLDTTSDHETIVTEIEGHRATGTGAAAELQVERSLAKQGGLRQLDGWSDGGSGGPGEDGGRTRDRHCRRLRRRDDQDERAPSARAGVLVDGGDRRSQTCVPPSPKTRPESKRQTKLGRPPC</sequence>
<dbReference type="Gene3D" id="3.60.10.10">
    <property type="entry name" value="Endonuclease/exonuclease/phosphatase"/>
    <property type="match status" value="1"/>
</dbReference>
<feature type="domain" description="CCHC-type" evidence="3">
    <location>
        <begin position="870"/>
        <end position="884"/>
    </location>
</feature>
<evidence type="ECO:0000259" key="3">
    <source>
        <dbReference type="PROSITE" id="PS50158"/>
    </source>
</evidence>
<keyword evidence="5" id="KW-1185">Reference proteome</keyword>
<feature type="compositionally biased region" description="Low complexity" evidence="2">
    <location>
        <begin position="79"/>
        <end position="108"/>
    </location>
</feature>
<dbReference type="SMART" id="SM00343">
    <property type="entry name" value="ZnF_C2HC"/>
    <property type="match status" value="2"/>
</dbReference>
<dbReference type="InterPro" id="IPR036875">
    <property type="entry name" value="Znf_CCHC_sf"/>
</dbReference>
<feature type="compositionally biased region" description="Polar residues" evidence="2">
    <location>
        <begin position="151"/>
        <end position="161"/>
    </location>
</feature>
<dbReference type="PROSITE" id="PS50158">
    <property type="entry name" value="ZF_CCHC"/>
    <property type="match status" value="1"/>
</dbReference>
<feature type="compositionally biased region" description="Basic and acidic residues" evidence="2">
    <location>
        <begin position="1054"/>
        <end position="1063"/>
    </location>
</feature>
<dbReference type="Pfam" id="PF14529">
    <property type="entry name" value="Exo_endo_phos_2"/>
    <property type="match status" value="1"/>
</dbReference>
<feature type="region of interest" description="Disordered" evidence="2">
    <location>
        <begin position="71"/>
        <end position="113"/>
    </location>
</feature>
<keyword evidence="1" id="KW-0479">Metal-binding</keyword>
<dbReference type="SUPFAM" id="SSF56219">
    <property type="entry name" value="DNase I-like"/>
    <property type="match status" value="1"/>
</dbReference>
<dbReference type="AlphaFoldDB" id="A0A6H5IQG4"/>
<dbReference type="EMBL" id="CADCXV010000872">
    <property type="protein sequence ID" value="CAB0037837.1"/>
    <property type="molecule type" value="Genomic_DNA"/>
</dbReference>
<evidence type="ECO:0000256" key="2">
    <source>
        <dbReference type="SAM" id="MobiDB-lite"/>
    </source>
</evidence>
<feature type="compositionally biased region" description="Basic and acidic residues" evidence="2">
    <location>
        <begin position="638"/>
        <end position="648"/>
    </location>
</feature>
<feature type="compositionally biased region" description="Polar residues" evidence="2">
    <location>
        <begin position="619"/>
        <end position="635"/>
    </location>
</feature>
<dbReference type="Pfam" id="PF00098">
    <property type="entry name" value="zf-CCHC"/>
    <property type="match status" value="1"/>
</dbReference>
<evidence type="ECO:0000313" key="5">
    <source>
        <dbReference type="Proteomes" id="UP000479190"/>
    </source>
</evidence>
<accession>A0A6H5IQG4</accession>
<evidence type="ECO:0000313" key="4">
    <source>
        <dbReference type="EMBL" id="CAB0037837.1"/>
    </source>
</evidence>
<keyword evidence="1" id="KW-0863">Zinc-finger</keyword>